<feature type="region of interest" description="Disordered" evidence="1">
    <location>
        <begin position="54"/>
        <end position="109"/>
    </location>
</feature>
<feature type="non-terminal residue" evidence="2">
    <location>
        <position position="122"/>
    </location>
</feature>
<evidence type="ECO:0000313" key="3">
    <source>
        <dbReference type="Proteomes" id="UP000054560"/>
    </source>
</evidence>
<evidence type="ECO:0000256" key="1">
    <source>
        <dbReference type="SAM" id="MobiDB-lite"/>
    </source>
</evidence>
<accession>A0A0L0FUR6</accession>
<dbReference type="Proteomes" id="UP000054560">
    <property type="component" value="Unassembled WGS sequence"/>
</dbReference>
<dbReference type="RefSeq" id="XP_014154316.1">
    <property type="nucleotide sequence ID" value="XM_014298841.1"/>
</dbReference>
<dbReference type="EMBL" id="KQ242154">
    <property type="protein sequence ID" value="KNC80414.1"/>
    <property type="molecule type" value="Genomic_DNA"/>
</dbReference>
<dbReference type="AlphaFoldDB" id="A0A0L0FUR6"/>
<dbReference type="GeneID" id="25907725"/>
<evidence type="ECO:0008006" key="4">
    <source>
        <dbReference type="Google" id="ProtNLM"/>
    </source>
</evidence>
<feature type="compositionally biased region" description="Low complexity" evidence="1">
    <location>
        <begin position="79"/>
        <end position="88"/>
    </location>
</feature>
<organism evidence="2 3">
    <name type="scientific">Sphaeroforma arctica JP610</name>
    <dbReference type="NCBI Taxonomy" id="667725"/>
    <lineage>
        <taxon>Eukaryota</taxon>
        <taxon>Ichthyosporea</taxon>
        <taxon>Ichthyophonida</taxon>
        <taxon>Sphaeroforma</taxon>
    </lineage>
</organism>
<evidence type="ECO:0000313" key="2">
    <source>
        <dbReference type="EMBL" id="KNC80414.1"/>
    </source>
</evidence>
<feature type="compositionally biased region" description="Polar residues" evidence="1">
    <location>
        <begin position="67"/>
        <end position="78"/>
    </location>
</feature>
<reference evidence="2 3" key="1">
    <citation type="submission" date="2011-02" db="EMBL/GenBank/DDBJ databases">
        <title>The Genome Sequence of Sphaeroforma arctica JP610.</title>
        <authorList>
            <consortium name="The Broad Institute Genome Sequencing Platform"/>
            <person name="Russ C."/>
            <person name="Cuomo C."/>
            <person name="Young S.K."/>
            <person name="Zeng Q."/>
            <person name="Gargeya S."/>
            <person name="Alvarado L."/>
            <person name="Berlin A."/>
            <person name="Chapman S.B."/>
            <person name="Chen Z."/>
            <person name="Freedman E."/>
            <person name="Gellesch M."/>
            <person name="Goldberg J."/>
            <person name="Griggs A."/>
            <person name="Gujja S."/>
            <person name="Heilman E."/>
            <person name="Heiman D."/>
            <person name="Howarth C."/>
            <person name="Mehta T."/>
            <person name="Neiman D."/>
            <person name="Pearson M."/>
            <person name="Roberts A."/>
            <person name="Saif S."/>
            <person name="Shea T."/>
            <person name="Shenoy N."/>
            <person name="Sisk P."/>
            <person name="Stolte C."/>
            <person name="Sykes S."/>
            <person name="White J."/>
            <person name="Yandava C."/>
            <person name="Burger G."/>
            <person name="Gray M.W."/>
            <person name="Holland P.W.H."/>
            <person name="King N."/>
            <person name="Lang F.B.F."/>
            <person name="Roger A.J."/>
            <person name="Ruiz-Trillo I."/>
            <person name="Haas B."/>
            <person name="Nusbaum C."/>
            <person name="Birren B."/>
        </authorList>
    </citation>
    <scope>NUCLEOTIDE SEQUENCE [LARGE SCALE GENOMIC DNA]</scope>
    <source>
        <strain evidence="2 3">JP610</strain>
    </source>
</reference>
<feature type="non-terminal residue" evidence="2">
    <location>
        <position position="1"/>
    </location>
</feature>
<sequence length="122" mass="13116">TRRVQLYNQLQIAQMHEVQIFYQDIIQAISETLASIALSQPFITMPLSDSLSHSQSMPAGAIMESGGDTSARNLQTHMSQGTSSSQSSPRVAAYSSTRPGRCDSLGPTMSMGFVTSAGPRFS</sequence>
<gene>
    <name evidence="2" type="ORF">SARC_07221</name>
</gene>
<keyword evidence="3" id="KW-1185">Reference proteome</keyword>
<name>A0A0L0FUR6_9EUKA</name>
<proteinExistence type="predicted"/>
<protein>
    <recommendedName>
        <fullName evidence="4">Groucho/TLE N-terminal Q-rich domain-containing protein</fullName>
    </recommendedName>
</protein>